<evidence type="ECO:0000256" key="1">
    <source>
        <dbReference type="SAM" id="Phobius"/>
    </source>
</evidence>
<keyword evidence="1" id="KW-0812">Transmembrane</keyword>
<name>A0ABP3PYD7_9PROT</name>
<evidence type="ECO:0008006" key="4">
    <source>
        <dbReference type="Google" id="ProtNLM"/>
    </source>
</evidence>
<comment type="caution">
    <text evidence="2">The sequence shown here is derived from an EMBL/GenBank/DDBJ whole genome shotgun (WGS) entry which is preliminary data.</text>
</comment>
<evidence type="ECO:0000313" key="2">
    <source>
        <dbReference type="EMBL" id="GAA0574995.1"/>
    </source>
</evidence>
<dbReference type="RefSeq" id="WP_166935665.1">
    <property type="nucleotide sequence ID" value="NZ_BAAADD010000006.1"/>
</dbReference>
<feature type="transmembrane region" description="Helical" evidence="1">
    <location>
        <begin position="6"/>
        <end position="30"/>
    </location>
</feature>
<dbReference type="EMBL" id="BAAADD010000006">
    <property type="protein sequence ID" value="GAA0574995.1"/>
    <property type="molecule type" value="Genomic_DNA"/>
</dbReference>
<gene>
    <name evidence="2" type="ORF">GCM10008942_24700</name>
</gene>
<proteinExistence type="predicted"/>
<keyword evidence="1" id="KW-1133">Transmembrane helix</keyword>
<keyword evidence="1" id="KW-0472">Membrane</keyword>
<feature type="transmembrane region" description="Helical" evidence="1">
    <location>
        <begin position="90"/>
        <end position="111"/>
    </location>
</feature>
<protein>
    <recommendedName>
        <fullName evidence="4">DUF2784 domain-containing protein</fullName>
    </recommendedName>
</protein>
<reference evidence="3" key="1">
    <citation type="journal article" date="2019" name="Int. J. Syst. Evol. Microbiol.">
        <title>The Global Catalogue of Microorganisms (GCM) 10K type strain sequencing project: providing services to taxonomists for standard genome sequencing and annotation.</title>
        <authorList>
            <consortium name="The Broad Institute Genomics Platform"/>
            <consortium name="The Broad Institute Genome Sequencing Center for Infectious Disease"/>
            <person name="Wu L."/>
            <person name="Ma J."/>
        </authorList>
    </citation>
    <scope>NUCLEOTIDE SEQUENCE [LARGE SCALE GENOMIC DNA]</scope>
    <source>
        <strain evidence="3">JCM 15089</strain>
    </source>
</reference>
<dbReference type="Proteomes" id="UP001499951">
    <property type="component" value="Unassembled WGS sequence"/>
</dbReference>
<evidence type="ECO:0000313" key="3">
    <source>
        <dbReference type="Proteomes" id="UP001499951"/>
    </source>
</evidence>
<keyword evidence="3" id="KW-1185">Reference proteome</keyword>
<accession>A0ABP3PYD7</accession>
<sequence>MTATLLHILMAVHTLIGAVSTACLFYLAWAAWRRRRPGTDKLLVFALAWPLANLTLMALNGMACPLQNAAQALTGTHAWVRDIYWMPEDWLHVIPWTYPIGYALGVAAVWWRARKPIS</sequence>
<feature type="transmembrane region" description="Helical" evidence="1">
    <location>
        <begin position="42"/>
        <end position="63"/>
    </location>
</feature>
<organism evidence="2 3">
    <name type="scientific">Rhizomicrobium electricum</name>
    <dbReference type="NCBI Taxonomy" id="480070"/>
    <lineage>
        <taxon>Bacteria</taxon>
        <taxon>Pseudomonadati</taxon>
        <taxon>Pseudomonadota</taxon>
        <taxon>Alphaproteobacteria</taxon>
        <taxon>Micropepsales</taxon>
        <taxon>Micropepsaceae</taxon>
        <taxon>Rhizomicrobium</taxon>
    </lineage>
</organism>